<dbReference type="GO" id="GO:0004519">
    <property type="term" value="F:endonuclease activity"/>
    <property type="evidence" value="ECO:0007669"/>
    <property type="project" value="UniProtKB-KW"/>
</dbReference>
<dbReference type="KEGG" id="ade:Adeh_3867"/>
<organism evidence="2 3">
    <name type="scientific">Anaeromyxobacter dehalogenans (strain 2CP-C)</name>
    <dbReference type="NCBI Taxonomy" id="290397"/>
    <lineage>
        <taxon>Bacteria</taxon>
        <taxon>Pseudomonadati</taxon>
        <taxon>Myxococcota</taxon>
        <taxon>Myxococcia</taxon>
        <taxon>Myxococcales</taxon>
        <taxon>Cystobacterineae</taxon>
        <taxon>Anaeromyxobacteraceae</taxon>
        <taxon>Anaeromyxobacter</taxon>
    </lineage>
</organism>
<dbReference type="InterPro" id="IPR003615">
    <property type="entry name" value="HNH_nuc"/>
</dbReference>
<protein>
    <submittedName>
        <fullName evidence="2">Restriction endonuclease-like protein</fullName>
    </submittedName>
</protein>
<keyword evidence="2" id="KW-0378">Hydrolase</keyword>
<dbReference type="HOGENOM" id="CLU_077422_0_0_7"/>
<evidence type="ECO:0000313" key="2">
    <source>
        <dbReference type="EMBL" id="ABC83632.1"/>
    </source>
</evidence>
<gene>
    <name evidence="2" type="ordered locus">Adeh_3867</name>
</gene>
<reference evidence="2 3" key="1">
    <citation type="submission" date="2006-01" db="EMBL/GenBank/DDBJ databases">
        <title>Complete sequence of Anaeromyxobacter dehalogenans 2CP-C.</title>
        <authorList>
            <consortium name="US DOE Joint Genome Institute"/>
            <person name="Copeland A."/>
            <person name="Lucas S."/>
            <person name="Lapidus A."/>
            <person name="Barry K."/>
            <person name="Detter J.C."/>
            <person name="Glavina T."/>
            <person name="Hammon N."/>
            <person name="Israni S."/>
            <person name="Pitluck S."/>
            <person name="Brettin T."/>
            <person name="Bruce D."/>
            <person name="Han C."/>
            <person name="Tapia R."/>
            <person name="Gilna P."/>
            <person name="Kiss H."/>
            <person name="Schmutz J."/>
            <person name="Larimer F."/>
            <person name="Land M."/>
            <person name="Kyrpides N."/>
            <person name="Anderson I."/>
            <person name="Sanford R.A."/>
            <person name="Ritalahti K.M."/>
            <person name="Thomas H.S."/>
            <person name="Kirby J.R."/>
            <person name="Zhulin I.B."/>
            <person name="Loeffler F.E."/>
            <person name="Richardson P."/>
        </authorList>
    </citation>
    <scope>NUCLEOTIDE SEQUENCE [LARGE SCALE GENOMIC DNA]</scope>
    <source>
        <strain evidence="2 3">2CP-C</strain>
    </source>
</reference>
<evidence type="ECO:0000259" key="1">
    <source>
        <dbReference type="Pfam" id="PF13391"/>
    </source>
</evidence>
<keyword evidence="2" id="KW-0255">Endonuclease</keyword>
<dbReference type="AlphaFoldDB" id="Q2IGC5"/>
<dbReference type="RefSeq" id="WP_011422914.1">
    <property type="nucleotide sequence ID" value="NC_007760.1"/>
</dbReference>
<feature type="domain" description="HNH nuclease" evidence="1">
    <location>
        <begin position="203"/>
        <end position="251"/>
    </location>
</feature>
<evidence type="ECO:0000313" key="3">
    <source>
        <dbReference type="Proteomes" id="UP000001935"/>
    </source>
</evidence>
<dbReference type="EMBL" id="CP000251">
    <property type="protein sequence ID" value="ABC83632.1"/>
    <property type="molecule type" value="Genomic_DNA"/>
</dbReference>
<accession>Q2IGC5</accession>
<sequence>MRGYIATTDHDWFTFLRARQPLEEVNFWQPSAHGFNAPPGTPFFFKLKAPHNAIGGFGIFARYEAATPRLAWDAFGEKNGAVTFDAMATRVGRYARGTGGPAHRIGCIMVATPWFFADGDWVEQPRDWRPNIVSGSGYDLQQGEGRRIWEACRERAARMAPVAAVVNASEPVAERFGQPQLVRPRLGQGTFRVAVTGAYGGACAVSGEHSLPVLEAAHIRPYGADGSHDVANGLLLRADIHRLFDTGYVTVTPDHRFVVSRRLAEEWENGKAYYSMEGRTIKLPPRVADRPDAELLRWHNDNVFEQGAA</sequence>
<dbReference type="eggNOG" id="COG3440">
    <property type="taxonomic scope" value="Bacteria"/>
</dbReference>
<dbReference type="STRING" id="290397.Adeh_3867"/>
<dbReference type="Proteomes" id="UP000001935">
    <property type="component" value="Chromosome"/>
</dbReference>
<keyword evidence="2" id="KW-0540">Nuclease</keyword>
<proteinExistence type="predicted"/>
<dbReference type="Pfam" id="PF13391">
    <property type="entry name" value="HNH_2"/>
    <property type="match status" value="1"/>
</dbReference>
<dbReference type="OrthoDB" id="9790459at2"/>
<name>Q2IGC5_ANADE</name>